<accession>A0A7G3GA64</accession>
<feature type="domain" description="Glycosyltransferase subfamily 4-like N-terminal" evidence="2">
    <location>
        <begin position="15"/>
        <end position="202"/>
    </location>
</feature>
<dbReference type="InterPro" id="IPR050194">
    <property type="entry name" value="Glycosyltransferase_grp1"/>
</dbReference>
<keyword evidence="4" id="KW-1185">Reference proteome</keyword>
<gene>
    <name evidence="3" type="ORF">C1H71_11490</name>
</gene>
<keyword evidence="3" id="KW-0808">Transferase</keyword>
<evidence type="ECO:0000313" key="4">
    <source>
        <dbReference type="Proteomes" id="UP000515917"/>
    </source>
</evidence>
<dbReference type="InterPro" id="IPR028098">
    <property type="entry name" value="Glyco_trans_4-like_N"/>
</dbReference>
<dbReference type="GO" id="GO:0016757">
    <property type="term" value="F:glycosyltransferase activity"/>
    <property type="evidence" value="ECO:0007669"/>
    <property type="project" value="InterPro"/>
</dbReference>
<dbReference type="KEGG" id="ifl:C1H71_11490"/>
<dbReference type="EMBL" id="CP025781">
    <property type="protein sequence ID" value="QBC44089.1"/>
    <property type="molecule type" value="Genomic_DNA"/>
</dbReference>
<reference evidence="3 4" key="1">
    <citation type="submission" date="2018-01" db="EMBL/GenBank/DDBJ databases">
        <title>Genome sequence of Iodobacter sp. strain PCH194 isolated from Indian Trans-Himalaya.</title>
        <authorList>
            <person name="Kumar V."/>
            <person name="Thakur V."/>
            <person name="Kumar S."/>
            <person name="Singh D."/>
        </authorList>
    </citation>
    <scope>NUCLEOTIDE SEQUENCE [LARGE SCALE GENOMIC DNA]</scope>
    <source>
        <strain evidence="3 4">PCH194</strain>
    </source>
</reference>
<protein>
    <submittedName>
        <fullName evidence="3">Transferase</fullName>
    </submittedName>
</protein>
<evidence type="ECO:0000259" key="2">
    <source>
        <dbReference type="Pfam" id="PF13439"/>
    </source>
</evidence>
<dbReference type="SUPFAM" id="SSF53756">
    <property type="entry name" value="UDP-Glycosyltransferase/glycogen phosphorylase"/>
    <property type="match status" value="1"/>
</dbReference>
<dbReference type="CDD" id="cd03801">
    <property type="entry name" value="GT4_PimA-like"/>
    <property type="match status" value="1"/>
</dbReference>
<proteinExistence type="predicted"/>
<dbReference type="Gene3D" id="3.40.50.2000">
    <property type="entry name" value="Glycogen Phosphorylase B"/>
    <property type="match status" value="2"/>
</dbReference>
<dbReference type="Pfam" id="PF13439">
    <property type="entry name" value="Glyco_transf_4"/>
    <property type="match status" value="1"/>
</dbReference>
<evidence type="ECO:0000259" key="1">
    <source>
        <dbReference type="Pfam" id="PF00534"/>
    </source>
</evidence>
<evidence type="ECO:0000313" key="3">
    <source>
        <dbReference type="EMBL" id="QBC44089.1"/>
    </source>
</evidence>
<dbReference type="Pfam" id="PF00534">
    <property type="entry name" value="Glycos_transf_1"/>
    <property type="match status" value="1"/>
</dbReference>
<dbReference type="PANTHER" id="PTHR45947:SF13">
    <property type="entry name" value="TRANSFERASE"/>
    <property type="match status" value="1"/>
</dbReference>
<dbReference type="RefSeq" id="WP_130106641.1">
    <property type="nucleotide sequence ID" value="NZ_CP025781.1"/>
</dbReference>
<sequence>MISVLMVHNAYQQTGGEDSVVANEISLLKKHGHDVEVYFRHNDEIANQSKLSLLTQTMWSKKTYSESLDLLKKIKPDIIHVHNTFPLVSPSLYWAAQKLNVPLVQTLHNFRLLCPQATFLRNGRVCDDCVGKVPWRGVMHRCYRGSLVQTAVLSGMLTIHRSLSTYKNRVDRYIALNEFCKNKYIQGGIPSEKIRIKPNFVDDMGVGIEQRSGFLYVGRLSPEKGARIFASAFNAKLHGCLAVMGAGEESVYLTGIEQLNLLGPQAPQTVRDAMRKSIALVLPSICYENMPMTLVEAYSSGLPVIASRLGPLCDLVTDGHTGLLFNAGDAADLAEKMAWAYKNPDAMAQMGRNARTKYLAEYTEDINYQILMNIYDEAIAACLK</sequence>
<dbReference type="AlphaFoldDB" id="A0A7G3GA64"/>
<feature type="domain" description="Glycosyl transferase family 1" evidence="1">
    <location>
        <begin position="214"/>
        <end position="356"/>
    </location>
</feature>
<dbReference type="Proteomes" id="UP000515917">
    <property type="component" value="Chromosome"/>
</dbReference>
<dbReference type="PANTHER" id="PTHR45947">
    <property type="entry name" value="SULFOQUINOVOSYL TRANSFERASE SQD2"/>
    <property type="match status" value="1"/>
</dbReference>
<organism evidence="3 4">
    <name type="scientific">Iodobacter fluviatilis</name>
    <dbReference type="NCBI Taxonomy" id="537"/>
    <lineage>
        <taxon>Bacteria</taxon>
        <taxon>Pseudomonadati</taxon>
        <taxon>Pseudomonadota</taxon>
        <taxon>Betaproteobacteria</taxon>
        <taxon>Neisseriales</taxon>
        <taxon>Chitinibacteraceae</taxon>
        <taxon>Iodobacter</taxon>
    </lineage>
</organism>
<dbReference type="InterPro" id="IPR001296">
    <property type="entry name" value="Glyco_trans_1"/>
</dbReference>
<name>A0A7G3GA64_9NEIS</name>